<evidence type="ECO:0000256" key="1">
    <source>
        <dbReference type="SAM" id="MobiDB-lite"/>
    </source>
</evidence>
<evidence type="ECO:0000313" key="3">
    <source>
        <dbReference type="Proteomes" id="UP000826195"/>
    </source>
</evidence>
<gene>
    <name evidence="2" type="ORF">KQX54_004065</name>
</gene>
<sequence length="116" mass="12985">MEADQLEDVQVRQNENNIEIADDGPQEAGAIHADDDDDDDDDDDGGDDEGDAATGHWLRSQSTRSVNTIRNSALKVVRLVRDHPGSMIRRDDLFASNFLRRVSLFLSLICFARIGW</sequence>
<accession>A0AAV7IPE7</accession>
<feature type="compositionally biased region" description="Acidic residues" evidence="1">
    <location>
        <begin position="34"/>
        <end position="51"/>
    </location>
</feature>
<feature type="region of interest" description="Disordered" evidence="1">
    <location>
        <begin position="1"/>
        <end position="60"/>
    </location>
</feature>
<dbReference type="AlphaFoldDB" id="A0AAV7IPE7"/>
<keyword evidence="3" id="KW-1185">Reference proteome</keyword>
<evidence type="ECO:0000313" key="2">
    <source>
        <dbReference type="EMBL" id="KAH0557325.1"/>
    </source>
</evidence>
<reference evidence="2 3" key="1">
    <citation type="journal article" date="2021" name="J. Hered.">
        <title>A chromosome-level genome assembly of the parasitoid wasp, Cotesia glomerata (Hymenoptera: Braconidae).</title>
        <authorList>
            <person name="Pinto B.J."/>
            <person name="Weis J.J."/>
            <person name="Gamble T."/>
            <person name="Ode P.J."/>
            <person name="Paul R."/>
            <person name="Zaspel J.M."/>
        </authorList>
    </citation>
    <scope>NUCLEOTIDE SEQUENCE [LARGE SCALE GENOMIC DNA]</scope>
    <source>
        <strain evidence="2">CgM1</strain>
    </source>
</reference>
<organism evidence="2 3">
    <name type="scientific">Cotesia glomerata</name>
    <name type="common">Lepidopteran parasitic wasp</name>
    <name type="synonym">Apanteles glomeratus</name>
    <dbReference type="NCBI Taxonomy" id="32391"/>
    <lineage>
        <taxon>Eukaryota</taxon>
        <taxon>Metazoa</taxon>
        <taxon>Ecdysozoa</taxon>
        <taxon>Arthropoda</taxon>
        <taxon>Hexapoda</taxon>
        <taxon>Insecta</taxon>
        <taxon>Pterygota</taxon>
        <taxon>Neoptera</taxon>
        <taxon>Endopterygota</taxon>
        <taxon>Hymenoptera</taxon>
        <taxon>Apocrita</taxon>
        <taxon>Ichneumonoidea</taxon>
        <taxon>Braconidae</taxon>
        <taxon>Microgastrinae</taxon>
        <taxon>Cotesia</taxon>
    </lineage>
</organism>
<protein>
    <submittedName>
        <fullName evidence="2">Uncharacterized protein</fullName>
    </submittedName>
</protein>
<name>A0AAV7IPE7_COTGL</name>
<dbReference type="EMBL" id="JAHXZJ010000747">
    <property type="protein sequence ID" value="KAH0557325.1"/>
    <property type="molecule type" value="Genomic_DNA"/>
</dbReference>
<proteinExistence type="predicted"/>
<dbReference type="Proteomes" id="UP000826195">
    <property type="component" value="Unassembled WGS sequence"/>
</dbReference>
<comment type="caution">
    <text evidence="2">The sequence shown here is derived from an EMBL/GenBank/DDBJ whole genome shotgun (WGS) entry which is preliminary data.</text>
</comment>